<keyword evidence="4" id="KW-1185">Reference proteome</keyword>
<name>A0A5C8NHA2_9ACTN</name>
<organism evidence="3 4">
    <name type="scientific">Aeromicrobium terrae</name>
    <dbReference type="NCBI Taxonomy" id="2498846"/>
    <lineage>
        <taxon>Bacteria</taxon>
        <taxon>Bacillati</taxon>
        <taxon>Actinomycetota</taxon>
        <taxon>Actinomycetes</taxon>
        <taxon>Propionibacteriales</taxon>
        <taxon>Nocardioidaceae</taxon>
        <taxon>Aeromicrobium</taxon>
    </lineage>
</organism>
<dbReference type="SUPFAM" id="SSF52402">
    <property type="entry name" value="Adenine nucleotide alpha hydrolases-like"/>
    <property type="match status" value="2"/>
</dbReference>
<dbReference type="InterPro" id="IPR014729">
    <property type="entry name" value="Rossmann-like_a/b/a_fold"/>
</dbReference>
<reference evidence="3 4" key="1">
    <citation type="submission" date="2019-06" db="EMBL/GenBank/DDBJ databases">
        <title>Aeromicrobium sp. nov., isolated from a maize field.</title>
        <authorList>
            <person name="Lin S.-Y."/>
            <person name="Tsai C.-F."/>
            <person name="Young C.-C."/>
        </authorList>
    </citation>
    <scope>NUCLEOTIDE SEQUENCE [LARGE SCALE GENOMIC DNA]</scope>
    <source>
        <strain evidence="3 4">CC-CFT486</strain>
    </source>
</reference>
<feature type="domain" description="UspA" evidence="2">
    <location>
        <begin position="10"/>
        <end position="142"/>
    </location>
</feature>
<protein>
    <recommendedName>
        <fullName evidence="2">UspA domain-containing protein</fullName>
    </recommendedName>
</protein>
<accession>A0A5C8NHA2</accession>
<proteinExistence type="inferred from homology"/>
<dbReference type="PANTHER" id="PTHR46268">
    <property type="entry name" value="STRESS RESPONSE PROTEIN NHAX"/>
    <property type="match status" value="1"/>
</dbReference>
<dbReference type="AlphaFoldDB" id="A0A5C8NHA2"/>
<dbReference type="InterPro" id="IPR006016">
    <property type="entry name" value="UspA"/>
</dbReference>
<feature type="domain" description="UspA" evidence="2">
    <location>
        <begin position="154"/>
        <end position="277"/>
    </location>
</feature>
<dbReference type="PANTHER" id="PTHR46268:SF6">
    <property type="entry name" value="UNIVERSAL STRESS PROTEIN UP12"/>
    <property type="match status" value="1"/>
</dbReference>
<comment type="similarity">
    <text evidence="1">Belongs to the universal stress protein A family.</text>
</comment>
<dbReference type="Gene3D" id="3.40.50.620">
    <property type="entry name" value="HUPs"/>
    <property type="match status" value="2"/>
</dbReference>
<evidence type="ECO:0000313" key="3">
    <source>
        <dbReference type="EMBL" id="TXL57506.1"/>
    </source>
</evidence>
<gene>
    <name evidence="3" type="ORF">FHP06_14120</name>
</gene>
<dbReference type="OrthoDB" id="5143389at2"/>
<dbReference type="EMBL" id="VDUX01000007">
    <property type="protein sequence ID" value="TXL57506.1"/>
    <property type="molecule type" value="Genomic_DNA"/>
</dbReference>
<dbReference type="Proteomes" id="UP000321571">
    <property type="component" value="Unassembled WGS sequence"/>
</dbReference>
<evidence type="ECO:0000313" key="4">
    <source>
        <dbReference type="Proteomes" id="UP000321571"/>
    </source>
</evidence>
<dbReference type="Pfam" id="PF00582">
    <property type="entry name" value="Usp"/>
    <property type="match status" value="2"/>
</dbReference>
<sequence>MDHTPQPVVIAVADKQPLALRFAVDEARRRRAPLRVVHSTNVPLQVAELFAGDVMTMPEEFRAAGEMVIDGARHVLEDLGVGADVEYVLTPSTPIDVLMHEAENAALIVVGADDVPWLERLMRTKIAGHLAKHAPCPVVVVPERELPPGPDGEVVLTLDGRTAATGPLRFAFEEANARDCLLHVLHATPLGTLKADEEAARARVGEVLAGWRVTYPDVAVLEGFTSDDPEAALIRATRSAELAVLGRPHDTLLPLALTRPLAMRVLLRAQCPVAVVPADYRGA</sequence>
<dbReference type="RefSeq" id="WP_147687439.1">
    <property type="nucleotide sequence ID" value="NZ_VDUX01000007.1"/>
</dbReference>
<evidence type="ECO:0000259" key="2">
    <source>
        <dbReference type="Pfam" id="PF00582"/>
    </source>
</evidence>
<comment type="caution">
    <text evidence="3">The sequence shown here is derived from an EMBL/GenBank/DDBJ whole genome shotgun (WGS) entry which is preliminary data.</text>
</comment>
<evidence type="ECO:0000256" key="1">
    <source>
        <dbReference type="ARBA" id="ARBA00008791"/>
    </source>
</evidence>